<evidence type="ECO:0000313" key="3">
    <source>
        <dbReference type="EMBL" id="EFX86120.1"/>
    </source>
</evidence>
<dbReference type="AlphaFoldDB" id="E9G2X9"/>
<keyword evidence="2" id="KW-0472">Membrane</keyword>
<feature type="region of interest" description="Disordered" evidence="1">
    <location>
        <begin position="152"/>
        <end position="173"/>
    </location>
</feature>
<feature type="transmembrane region" description="Helical" evidence="2">
    <location>
        <begin position="105"/>
        <end position="128"/>
    </location>
</feature>
<dbReference type="PANTHER" id="PTHR23263:SF124">
    <property type="entry name" value="SMALL PROLINE-RICH PROTEIN 3"/>
    <property type="match status" value="1"/>
</dbReference>
<keyword evidence="4" id="KW-1185">Reference proteome</keyword>
<protein>
    <submittedName>
        <fullName evidence="3">Uncharacterized protein</fullName>
    </submittedName>
</protein>
<dbReference type="PhylomeDB" id="E9G2X9"/>
<name>E9G2X9_DAPPU</name>
<accession>E9G2X9</accession>
<evidence type="ECO:0000256" key="2">
    <source>
        <dbReference type="SAM" id="Phobius"/>
    </source>
</evidence>
<dbReference type="PANTHER" id="PTHR23263">
    <property type="entry name" value="SMALL PROLINE-RICH PROTEIN"/>
    <property type="match status" value="1"/>
</dbReference>
<keyword evidence="2" id="KW-1133">Transmembrane helix</keyword>
<dbReference type="HOGENOM" id="CLU_638207_0_0_1"/>
<keyword evidence="2" id="KW-0812">Transmembrane</keyword>
<sequence length="410" mass="46199">MSIGIKSIPSNVNLQKERGKASFTLEGHGNHNFTITVNYGVVLLFAVLLKYYNNEASKYYTTIYAATRCITKEPESYITTPSNRNLQKEKASLHVLDVLRSRRSLLNYGVVLLFGVASLMIGLTTGVLTSPGHGGNQATATKEAPRLRITTQRSQHTQHLLTTPRPPSATPPRLKSYATNYAAPSYITKALEYYTTEYTVPAYYTEVPKYYTTTNAAPAYYTEAPAYFNAKAVEYYTEPHNAQPQLRDKYYVAQTYNTAVAPSYYVELKYYTEAPIYYTTTYATPRYCDEVPNYYTEEATYYTTTYTAPSLLHRGTQLNMASCCCYWLGSTASVPMSRGYGGYQTTLLPSYCTTKTHSTTGYYTTKAPEPTTPPRQRSSYYTTEAAEYYTTEAAEYYTTEAAECYVESEC</sequence>
<evidence type="ECO:0000256" key="1">
    <source>
        <dbReference type="SAM" id="MobiDB-lite"/>
    </source>
</evidence>
<gene>
    <name evidence="3" type="ORF">DAPPUDRAFT_236711</name>
</gene>
<dbReference type="Proteomes" id="UP000000305">
    <property type="component" value="Unassembled WGS sequence"/>
</dbReference>
<dbReference type="EMBL" id="GL732530">
    <property type="protein sequence ID" value="EFX86120.1"/>
    <property type="molecule type" value="Genomic_DNA"/>
</dbReference>
<evidence type="ECO:0000313" key="4">
    <source>
        <dbReference type="Proteomes" id="UP000000305"/>
    </source>
</evidence>
<feature type="transmembrane region" description="Helical" evidence="2">
    <location>
        <begin position="33"/>
        <end position="52"/>
    </location>
</feature>
<dbReference type="KEGG" id="dpx:DAPPUDRAFT_236711"/>
<dbReference type="InParanoid" id="E9G2X9"/>
<reference evidence="3 4" key="1">
    <citation type="journal article" date="2011" name="Science">
        <title>The ecoresponsive genome of Daphnia pulex.</title>
        <authorList>
            <person name="Colbourne J.K."/>
            <person name="Pfrender M.E."/>
            <person name="Gilbert D."/>
            <person name="Thomas W.K."/>
            <person name="Tucker A."/>
            <person name="Oakley T.H."/>
            <person name="Tokishita S."/>
            <person name="Aerts A."/>
            <person name="Arnold G.J."/>
            <person name="Basu M.K."/>
            <person name="Bauer D.J."/>
            <person name="Caceres C.E."/>
            <person name="Carmel L."/>
            <person name="Casola C."/>
            <person name="Choi J.H."/>
            <person name="Detter J.C."/>
            <person name="Dong Q."/>
            <person name="Dusheyko S."/>
            <person name="Eads B.D."/>
            <person name="Frohlich T."/>
            <person name="Geiler-Samerotte K.A."/>
            <person name="Gerlach D."/>
            <person name="Hatcher P."/>
            <person name="Jogdeo S."/>
            <person name="Krijgsveld J."/>
            <person name="Kriventseva E.V."/>
            <person name="Kultz D."/>
            <person name="Laforsch C."/>
            <person name="Lindquist E."/>
            <person name="Lopez J."/>
            <person name="Manak J.R."/>
            <person name="Muller J."/>
            <person name="Pangilinan J."/>
            <person name="Patwardhan R.P."/>
            <person name="Pitluck S."/>
            <person name="Pritham E.J."/>
            <person name="Rechtsteiner A."/>
            <person name="Rho M."/>
            <person name="Rogozin I.B."/>
            <person name="Sakarya O."/>
            <person name="Salamov A."/>
            <person name="Schaack S."/>
            <person name="Shapiro H."/>
            <person name="Shiga Y."/>
            <person name="Skalitzky C."/>
            <person name="Smith Z."/>
            <person name="Souvorov A."/>
            <person name="Sung W."/>
            <person name="Tang Z."/>
            <person name="Tsuchiya D."/>
            <person name="Tu H."/>
            <person name="Vos H."/>
            <person name="Wang M."/>
            <person name="Wolf Y.I."/>
            <person name="Yamagata H."/>
            <person name="Yamada T."/>
            <person name="Ye Y."/>
            <person name="Shaw J.R."/>
            <person name="Andrews J."/>
            <person name="Crease T.J."/>
            <person name="Tang H."/>
            <person name="Lucas S.M."/>
            <person name="Robertson H.M."/>
            <person name="Bork P."/>
            <person name="Koonin E.V."/>
            <person name="Zdobnov E.M."/>
            <person name="Grigoriev I.V."/>
            <person name="Lynch M."/>
            <person name="Boore J.L."/>
        </authorList>
    </citation>
    <scope>NUCLEOTIDE SEQUENCE [LARGE SCALE GENOMIC DNA]</scope>
</reference>
<organism evidence="3 4">
    <name type="scientific">Daphnia pulex</name>
    <name type="common">Water flea</name>
    <dbReference type="NCBI Taxonomy" id="6669"/>
    <lineage>
        <taxon>Eukaryota</taxon>
        <taxon>Metazoa</taxon>
        <taxon>Ecdysozoa</taxon>
        <taxon>Arthropoda</taxon>
        <taxon>Crustacea</taxon>
        <taxon>Branchiopoda</taxon>
        <taxon>Diplostraca</taxon>
        <taxon>Cladocera</taxon>
        <taxon>Anomopoda</taxon>
        <taxon>Daphniidae</taxon>
        <taxon>Daphnia</taxon>
    </lineage>
</organism>
<proteinExistence type="predicted"/>